<dbReference type="SUPFAM" id="SSF52833">
    <property type="entry name" value="Thioredoxin-like"/>
    <property type="match status" value="1"/>
</dbReference>
<dbReference type="InterPro" id="IPR036249">
    <property type="entry name" value="Thioredoxin-like_sf"/>
</dbReference>
<dbReference type="Pfam" id="PF08534">
    <property type="entry name" value="Redoxin"/>
    <property type="match status" value="1"/>
</dbReference>
<keyword evidence="6 9" id="KW-0560">Oxidoreductase</keyword>
<dbReference type="PANTHER" id="PTHR10430:SF16">
    <property type="entry name" value="PEROXIREDOXIN-5, MITOCHONDRIAL"/>
    <property type="match status" value="1"/>
</dbReference>
<dbReference type="GO" id="GO:0005737">
    <property type="term" value="C:cytoplasm"/>
    <property type="evidence" value="ECO:0007669"/>
    <property type="project" value="TreeGrafter"/>
</dbReference>
<evidence type="ECO:0000256" key="9">
    <source>
        <dbReference type="RuleBase" id="RU366011"/>
    </source>
</evidence>
<name>A0A388L593_CHABU</name>
<dbReference type="EMBL" id="BFEA01000266">
    <property type="protein sequence ID" value="GBG77363.1"/>
    <property type="molecule type" value="Genomic_DNA"/>
</dbReference>
<evidence type="ECO:0000256" key="5">
    <source>
        <dbReference type="ARBA" id="ARBA00022862"/>
    </source>
</evidence>
<dbReference type="EC" id="1.11.1.25" evidence="3 9"/>
<comment type="catalytic activity">
    <reaction evidence="1">
        <text>[glutaredoxin]-dithiol + a hydroperoxide = [glutaredoxin]-disulfide + an alcohol + H2O</text>
        <dbReference type="Rhea" id="RHEA:62624"/>
        <dbReference type="Rhea" id="RHEA-COMP:10729"/>
        <dbReference type="Rhea" id="RHEA-COMP:10730"/>
        <dbReference type="ChEBI" id="CHEBI:15377"/>
        <dbReference type="ChEBI" id="CHEBI:29950"/>
        <dbReference type="ChEBI" id="CHEBI:30879"/>
        <dbReference type="ChEBI" id="CHEBI:35924"/>
        <dbReference type="ChEBI" id="CHEBI:50058"/>
        <dbReference type="EC" id="1.11.1.25"/>
    </reaction>
</comment>
<proteinExistence type="inferred from homology"/>
<dbReference type="AlphaFoldDB" id="A0A388L593"/>
<dbReference type="PANTHER" id="PTHR10430">
    <property type="entry name" value="PEROXIREDOXIN"/>
    <property type="match status" value="1"/>
</dbReference>
<evidence type="ECO:0000256" key="8">
    <source>
        <dbReference type="PIRSR" id="PIRSR637944-1"/>
    </source>
</evidence>
<evidence type="ECO:0000313" key="11">
    <source>
        <dbReference type="EMBL" id="GBG77363.1"/>
    </source>
</evidence>
<accession>A0A388L593</accession>
<keyword evidence="5 9" id="KW-0049">Antioxidant</keyword>
<keyword evidence="7 9" id="KW-0676">Redox-active center</keyword>
<dbReference type="InterPro" id="IPR037944">
    <property type="entry name" value="PRX5-like"/>
</dbReference>
<evidence type="ECO:0000256" key="1">
    <source>
        <dbReference type="ARBA" id="ARBA00001711"/>
    </source>
</evidence>
<comment type="function">
    <text evidence="9">Thiol-specific peroxidase that catalyzes the reduction of hydrogen peroxide and organic hydroperoxides to water and alcohols, respectively. Plays a role in cell protection against oxidative stress by detoxifying peroxides.</text>
</comment>
<evidence type="ECO:0000313" key="12">
    <source>
        <dbReference type="Proteomes" id="UP000265515"/>
    </source>
</evidence>
<feature type="active site" description="Cysteine sulfenic acid (-SOH) intermediate" evidence="8">
    <location>
        <position position="158"/>
    </location>
</feature>
<dbReference type="GO" id="GO:0042744">
    <property type="term" value="P:hydrogen peroxide catabolic process"/>
    <property type="evidence" value="ECO:0007669"/>
    <property type="project" value="TreeGrafter"/>
</dbReference>
<comment type="similarity">
    <text evidence="2 9">Belongs to the peroxiredoxin family. Prx5 subfamily.</text>
</comment>
<dbReference type="OrthoDB" id="1882547at2759"/>
<dbReference type="InterPro" id="IPR013740">
    <property type="entry name" value="Redoxin"/>
</dbReference>
<keyword evidence="4 9" id="KW-0575">Peroxidase</keyword>
<evidence type="ECO:0000256" key="6">
    <source>
        <dbReference type="ARBA" id="ARBA00023002"/>
    </source>
</evidence>
<reference evidence="11 12" key="1">
    <citation type="journal article" date="2018" name="Cell">
        <title>The Chara Genome: Secondary Complexity and Implications for Plant Terrestrialization.</title>
        <authorList>
            <person name="Nishiyama T."/>
            <person name="Sakayama H."/>
            <person name="Vries J.D."/>
            <person name="Buschmann H."/>
            <person name="Saint-Marcoux D."/>
            <person name="Ullrich K.K."/>
            <person name="Haas F.B."/>
            <person name="Vanderstraeten L."/>
            <person name="Becker D."/>
            <person name="Lang D."/>
            <person name="Vosolsobe S."/>
            <person name="Rombauts S."/>
            <person name="Wilhelmsson P.K.I."/>
            <person name="Janitza P."/>
            <person name="Kern R."/>
            <person name="Heyl A."/>
            <person name="Rumpler F."/>
            <person name="Villalobos L.I.A.C."/>
            <person name="Clay J.M."/>
            <person name="Skokan R."/>
            <person name="Toyoda A."/>
            <person name="Suzuki Y."/>
            <person name="Kagoshima H."/>
            <person name="Schijlen E."/>
            <person name="Tajeshwar N."/>
            <person name="Catarino B."/>
            <person name="Hetherington A.J."/>
            <person name="Saltykova A."/>
            <person name="Bonnot C."/>
            <person name="Breuninger H."/>
            <person name="Symeonidi A."/>
            <person name="Radhakrishnan G.V."/>
            <person name="Van Nieuwerburgh F."/>
            <person name="Deforce D."/>
            <person name="Chang C."/>
            <person name="Karol K.G."/>
            <person name="Hedrich R."/>
            <person name="Ulvskov P."/>
            <person name="Glockner G."/>
            <person name="Delwiche C.F."/>
            <person name="Petrasek J."/>
            <person name="Van de Peer Y."/>
            <person name="Friml J."/>
            <person name="Beilby M."/>
            <person name="Dolan L."/>
            <person name="Kohara Y."/>
            <person name="Sugano S."/>
            <person name="Fujiyama A."/>
            <person name="Delaux P.-M."/>
            <person name="Quint M."/>
            <person name="TheiBen G."/>
            <person name="Hagemann M."/>
            <person name="Harholt J."/>
            <person name="Dunand C."/>
            <person name="Zachgo S."/>
            <person name="Langdale J."/>
            <person name="Maumus F."/>
            <person name="Straeten D.V.D."/>
            <person name="Gould S.B."/>
            <person name="Rensing S.A."/>
        </authorList>
    </citation>
    <scope>NUCLEOTIDE SEQUENCE [LARGE SCALE GENOMIC DNA]</scope>
    <source>
        <strain evidence="11 12">S276</strain>
    </source>
</reference>
<keyword evidence="12" id="KW-1185">Reference proteome</keyword>
<dbReference type="STRING" id="69332.A0A388L593"/>
<evidence type="ECO:0000256" key="4">
    <source>
        <dbReference type="ARBA" id="ARBA00022559"/>
    </source>
</evidence>
<dbReference type="CDD" id="cd03013">
    <property type="entry name" value="PRX5_like"/>
    <property type="match status" value="1"/>
</dbReference>
<dbReference type="Proteomes" id="UP000265515">
    <property type="component" value="Unassembled WGS sequence"/>
</dbReference>
<dbReference type="InterPro" id="IPR013766">
    <property type="entry name" value="Thioredoxin_domain"/>
</dbReference>
<protein>
    <recommendedName>
        <fullName evidence="3 9">Glutaredoxin-dependent peroxiredoxin</fullName>
        <ecNumber evidence="3 9">1.11.1.25</ecNumber>
    </recommendedName>
</protein>
<dbReference type="Gramene" id="GBG77363">
    <property type="protein sequence ID" value="GBG77363"/>
    <property type="gene ID" value="CBR_g23695"/>
</dbReference>
<dbReference type="FunFam" id="3.40.30.10:FF:000020">
    <property type="entry name" value="Peroxiredoxin"/>
    <property type="match status" value="1"/>
</dbReference>
<evidence type="ECO:0000256" key="3">
    <source>
        <dbReference type="ARBA" id="ARBA00013016"/>
    </source>
</evidence>
<evidence type="ECO:0000256" key="7">
    <source>
        <dbReference type="ARBA" id="ARBA00023284"/>
    </source>
</evidence>
<dbReference type="GO" id="GO:0008379">
    <property type="term" value="F:thioredoxin peroxidase activity"/>
    <property type="evidence" value="ECO:0007669"/>
    <property type="project" value="InterPro"/>
</dbReference>
<dbReference type="OMA" id="RAMAMPT"/>
<evidence type="ECO:0000259" key="10">
    <source>
        <dbReference type="PROSITE" id="PS51352"/>
    </source>
</evidence>
<dbReference type="GO" id="GO:0034599">
    <property type="term" value="P:cellular response to oxidative stress"/>
    <property type="evidence" value="ECO:0007669"/>
    <property type="project" value="InterPro"/>
</dbReference>
<feature type="domain" description="Thioredoxin" evidence="10">
    <location>
        <begin position="111"/>
        <end position="269"/>
    </location>
</feature>
<gene>
    <name evidence="11" type="ORF">CBR_g23695</name>
</gene>
<dbReference type="GO" id="GO:0045454">
    <property type="term" value="P:cell redox homeostasis"/>
    <property type="evidence" value="ECO:0007669"/>
    <property type="project" value="TreeGrafter"/>
</dbReference>
<dbReference type="Gene3D" id="3.40.30.10">
    <property type="entry name" value="Glutaredoxin"/>
    <property type="match status" value="1"/>
</dbReference>
<organism evidence="11 12">
    <name type="scientific">Chara braunii</name>
    <name type="common">Braun's stonewort</name>
    <dbReference type="NCBI Taxonomy" id="69332"/>
    <lineage>
        <taxon>Eukaryota</taxon>
        <taxon>Viridiplantae</taxon>
        <taxon>Streptophyta</taxon>
        <taxon>Charophyceae</taxon>
        <taxon>Charales</taxon>
        <taxon>Characeae</taxon>
        <taxon>Chara</taxon>
    </lineage>
</organism>
<sequence>MAAATGSASLSLVGSSTAARRVGTATPKVRAMAMPTSAHLCGLINRQSSCVGGSQIVRGSPCAPRRLVAIPSLFPSTSSSSVSSVSDASLSSGIRCQSSSSAPSATKAKTIAVGDSIPNVGLQYFDEEGVMQTVMTGDLAKGKKIVLFAVPGAFTPTCSQKHLPAFVEKADELNAKGVSVIACVSVNDPFVMQAWGKNVGVSDKVMLLADGSGQFTQAMGVELDLIDRGLGVRSRRYAMLVDDGVVKICNLEEGGAFTNSGPESILEAL</sequence>
<comment type="caution">
    <text evidence="11">The sequence shown here is derived from an EMBL/GenBank/DDBJ whole genome shotgun (WGS) entry which is preliminary data.</text>
</comment>
<dbReference type="PROSITE" id="PS51352">
    <property type="entry name" value="THIOREDOXIN_2"/>
    <property type="match status" value="1"/>
</dbReference>
<evidence type="ECO:0000256" key="2">
    <source>
        <dbReference type="ARBA" id="ARBA00010505"/>
    </source>
</evidence>